<dbReference type="EMBL" id="CM027682">
    <property type="protein sequence ID" value="KAG0537310.1"/>
    <property type="molecule type" value="Genomic_DNA"/>
</dbReference>
<protein>
    <recommendedName>
        <fullName evidence="4">Ubiquitin-like protease family profile domain-containing protein</fullName>
    </recommendedName>
</protein>
<sequence length="106" mass="12310">FEGHSLFPVCDKLVETFAIAALASCVLKRDVSKFDWLYPKEYPQQKTLYDCGLYVMLYMDFWDGKKMDIIFETNQMGTYRKVVAGCLLLSPMNEISPDEFIKRNCS</sequence>
<evidence type="ECO:0000313" key="6">
    <source>
        <dbReference type="Proteomes" id="UP000807115"/>
    </source>
</evidence>
<gene>
    <name evidence="5" type="ORF">BDA96_03G138100</name>
</gene>
<evidence type="ECO:0000313" key="5">
    <source>
        <dbReference type="EMBL" id="KAG0537310.1"/>
    </source>
</evidence>
<dbReference type="InterPro" id="IPR003653">
    <property type="entry name" value="Peptidase_C48_C"/>
</dbReference>
<dbReference type="GO" id="GO:0008234">
    <property type="term" value="F:cysteine-type peptidase activity"/>
    <property type="evidence" value="ECO:0007669"/>
    <property type="project" value="InterPro"/>
</dbReference>
<proteinExistence type="inferred from homology"/>
<name>A0A921UN64_SORBI</name>
<dbReference type="Gene3D" id="3.40.395.10">
    <property type="entry name" value="Adenoviral Proteinase, Chain A"/>
    <property type="match status" value="1"/>
</dbReference>
<feature type="domain" description="Ubiquitin-like protease family profile" evidence="4">
    <location>
        <begin position="27"/>
        <end position="61"/>
    </location>
</feature>
<dbReference type="AlphaFoldDB" id="A0A921UN64"/>
<keyword evidence="2" id="KW-0645">Protease</keyword>
<reference evidence="5" key="1">
    <citation type="journal article" date="2019" name="BMC Genomics">
        <title>A new reference genome for Sorghum bicolor reveals high levels of sequence similarity between sweet and grain genotypes: implications for the genetics of sugar metabolism.</title>
        <authorList>
            <person name="Cooper E.A."/>
            <person name="Brenton Z.W."/>
            <person name="Flinn B.S."/>
            <person name="Jenkins J."/>
            <person name="Shu S."/>
            <person name="Flowers D."/>
            <person name="Luo F."/>
            <person name="Wang Y."/>
            <person name="Xia P."/>
            <person name="Barry K."/>
            <person name="Daum C."/>
            <person name="Lipzen A."/>
            <person name="Yoshinaga Y."/>
            <person name="Schmutz J."/>
            <person name="Saski C."/>
            <person name="Vermerris W."/>
            <person name="Kresovich S."/>
        </authorList>
    </citation>
    <scope>NUCLEOTIDE SEQUENCE</scope>
</reference>
<dbReference type="Pfam" id="PF02902">
    <property type="entry name" value="Peptidase_C48"/>
    <property type="match status" value="1"/>
</dbReference>
<feature type="non-terminal residue" evidence="5">
    <location>
        <position position="1"/>
    </location>
</feature>
<evidence type="ECO:0000256" key="1">
    <source>
        <dbReference type="ARBA" id="ARBA00005234"/>
    </source>
</evidence>
<evidence type="ECO:0000259" key="4">
    <source>
        <dbReference type="Pfam" id="PF02902"/>
    </source>
</evidence>
<comment type="caution">
    <text evidence="5">The sequence shown here is derived from an EMBL/GenBank/DDBJ whole genome shotgun (WGS) entry which is preliminary data.</text>
</comment>
<comment type="similarity">
    <text evidence="1">Belongs to the peptidase C48 family.</text>
</comment>
<dbReference type="SUPFAM" id="SSF54001">
    <property type="entry name" value="Cysteine proteinases"/>
    <property type="match status" value="1"/>
</dbReference>
<evidence type="ECO:0000256" key="3">
    <source>
        <dbReference type="ARBA" id="ARBA00022801"/>
    </source>
</evidence>
<accession>A0A921UN64</accession>
<keyword evidence="3" id="KW-0378">Hydrolase</keyword>
<dbReference type="Proteomes" id="UP000807115">
    <property type="component" value="Chromosome 3"/>
</dbReference>
<evidence type="ECO:0000256" key="2">
    <source>
        <dbReference type="ARBA" id="ARBA00022670"/>
    </source>
</evidence>
<reference evidence="5" key="2">
    <citation type="submission" date="2020-10" db="EMBL/GenBank/DDBJ databases">
        <authorList>
            <person name="Cooper E.A."/>
            <person name="Brenton Z.W."/>
            <person name="Flinn B.S."/>
            <person name="Jenkins J."/>
            <person name="Shu S."/>
            <person name="Flowers D."/>
            <person name="Luo F."/>
            <person name="Wang Y."/>
            <person name="Xia P."/>
            <person name="Barry K."/>
            <person name="Daum C."/>
            <person name="Lipzen A."/>
            <person name="Yoshinaga Y."/>
            <person name="Schmutz J."/>
            <person name="Saski C."/>
            <person name="Vermerris W."/>
            <person name="Kresovich S."/>
        </authorList>
    </citation>
    <scope>NUCLEOTIDE SEQUENCE</scope>
</reference>
<dbReference type="GO" id="GO:0006508">
    <property type="term" value="P:proteolysis"/>
    <property type="evidence" value="ECO:0007669"/>
    <property type="project" value="UniProtKB-KW"/>
</dbReference>
<organism evidence="5 6">
    <name type="scientific">Sorghum bicolor</name>
    <name type="common">Sorghum</name>
    <name type="synonym">Sorghum vulgare</name>
    <dbReference type="NCBI Taxonomy" id="4558"/>
    <lineage>
        <taxon>Eukaryota</taxon>
        <taxon>Viridiplantae</taxon>
        <taxon>Streptophyta</taxon>
        <taxon>Embryophyta</taxon>
        <taxon>Tracheophyta</taxon>
        <taxon>Spermatophyta</taxon>
        <taxon>Magnoliopsida</taxon>
        <taxon>Liliopsida</taxon>
        <taxon>Poales</taxon>
        <taxon>Poaceae</taxon>
        <taxon>PACMAD clade</taxon>
        <taxon>Panicoideae</taxon>
        <taxon>Andropogonodae</taxon>
        <taxon>Andropogoneae</taxon>
        <taxon>Sorghinae</taxon>
        <taxon>Sorghum</taxon>
    </lineage>
</organism>
<dbReference type="InterPro" id="IPR038765">
    <property type="entry name" value="Papain-like_cys_pep_sf"/>
</dbReference>